<keyword evidence="1" id="KW-0732">Signal</keyword>
<dbReference type="Proteomes" id="UP001153069">
    <property type="component" value="Unassembled WGS sequence"/>
</dbReference>
<proteinExistence type="predicted"/>
<dbReference type="GO" id="GO:0016787">
    <property type="term" value="F:hydrolase activity"/>
    <property type="evidence" value="ECO:0007669"/>
    <property type="project" value="UniProtKB-KW"/>
</dbReference>
<evidence type="ECO:0000256" key="1">
    <source>
        <dbReference type="SAM" id="SignalP"/>
    </source>
</evidence>
<dbReference type="PANTHER" id="PTHR36142:SF2">
    <property type="entry name" value="METALLO-HYDROLASE_OXIDOREDUCTASE SUPERFAMILY PROTEIN"/>
    <property type="match status" value="1"/>
</dbReference>
<keyword evidence="3" id="KW-1185">Reference proteome</keyword>
<dbReference type="EMBL" id="CAICTM010003007">
    <property type="protein sequence ID" value="CAB9530720.1"/>
    <property type="molecule type" value="Genomic_DNA"/>
</dbReference>
<feature type="chain" id="PRO_5040195905" evidence="1">
    <location>
        <begin position="18"/>
        <end position="331"/>
    </location>
</feature>
<dbReference type="AlphaFoldDB" id="A0A9N8F4V1"/>
<dbReference type="Gene3D" id="3.60.15.10">
    <property type="entry name" value="Ribonuclease Z/Hydroxyacylglutathione hydrolase-like"/>
    <property type="match status" value="1"/>
</dbReference>
<dbReference type="InterPro" id="IPR036866">
    <property type="entry name" value="RibonucZ/Hydroxyglut_hydro"/>
</dbReference>
<gene>
    <name evidence="2" type="ORF">SEMRO_3009_G342040.1</name>
</gene>
<protein>
    <submittedName>
        <fullName evidence="2">Inherit from COG: Hydrolase</fullName>
    </submittedName>
</protein>
<name>A0A9N8F4V1_9STRA</name>
<dbReference type="SUPFAM" id="SSF56281">
    <property type="entry name" value="Metallo-hydrolase/oxidoreductase"/>
    <property type="match status" value="1"/>
</dbReference>
<accession>A0A9N8F4V1</accession>
<comment type="caution">
    <text evidence="2">The sequence shown here is derived from an EMBL/GenBank/DDBJ whole genome shotgun (WGS) entry which is preliminary data.</text>
</comment>
<dbReference type="PANTHER" id="PTHR36142">
    <property type="entry name" value="METALLO-HYDROLASE/OXIDOREDUCTASE SUPERFAMILY PROTEIN"/>
    <property type="match status" value="1"/>
</dbReference>
<evidence type="ECO:0000313" key="2">
    <source>
        <dbReference type="EMBL" id="CAB9530720.1"/>
    </source>
</evidence>
<dbReference type="Pfam" id="PF13483">
    <property type="entry name" value="Lactamase_B_3"/>
    <property type="match status" value="1"/>
</dbReference>
<keyword evidence="2" id="KW-0378">Hydrolase</keyword>
<reference evidence="2" key="1">
    <citation type="submission" date="2020-06" db="EMBL/GenBank/DDBJ databases">
        <authorList>
            <consortium name="Plant Systems Biology data submission"/>
        </authorList>
    </citation>
    <scope>NUCLEOTIDE SEQUENCE</scope>
    <source>
        <strain evidence="2">D6</strain>
    </source>
</reference>
<feature type="signal peptide" evidence="1">
    <location>
        <begin position="1"/>
        <end position="17"/>
    </location>
</feature>
<dbReference type="OrthoDB" id="332863at2759"/>
<evidence type="ECO:0000313" key="3">
    <source>
        <dbReference type="Proteomes" id="UP001153069"/>
    </source>
</evidence>
<sequence>MKTSLLLSLLQYSTVHALASSGATSAPNAVKPLLFSSHSQRQTPNTVTLTYLEINSWLLSANGVTILVDPLLEGPLDFGIPSLYQGKKRVIPPSGLTDALPPIDGILITQGLDDHAHVRTLQKIHSLDPTVPILAPPSAKGALKAAGFLSTDSSSQVQFLYHGDEAVIQSRSSKDNTSTLGVVATKGARVGPPWQRRENGYILRSESSTQSTTGKSSGPSIYIEPHVEFKERELSRFAPVDVVISPISGQGLPAFELVHGPSDTIRLLETLRPKYLVPMQNGDIDIEGPVGSLVSEVGSPDEFQQRLAKSKLNDNMELVDVKPGEDIVLSF</sequence>
<organism evidence="2 3">
    <name type="scientific">Seminavis robusta</name>
    <dbReference type="NCBI Taxonomy" id="568900"/>
    <lineage>
        <taxon>Eukaryota</taxon>
        <taxon>Sar</taxon>
        <taxon>Stramenopiles</taxon>
        <taxon>Ochrophyta</taxon>
        <taxon>Bacillariophyta</taxon>
        <taxon>Bacillariophyceae</taxon>
        <taxon>Bacillariophycidae</taxon>
        <taxon>Naviculales</taxon>
        <taxon>Naviculaceae</taxon>
        <taxon>Seminavis</taxon>
    </lineage>
</organism>